<feature type="chain" id="PRO_5014572787" description="Transmembrane protein" evidence="1">
    <location>
        <begin position="18"/>
        <end position="70"/>
    </location>
</feature>
<name>G7JA35_MEDTR</name>
<evidence type="ECO:0008006" key="5">
    <source>
        <dbReference type="Google" id="ProtNLM"/>
    </source>
</evidence>
<dbReference type="PaxDb" id="3880-AES71863"/>
<evidence type="ECO:0000313" key="2">
    <source>
        <dbReference type="EMBL" id="AES71863.1"/>
    </source>
</evidence>
<dbReference type="Proteomes" id="UP000002051">
    <property type="component" value="Chromosome 3"/>
</dbReference>
<feature type="signal peptide" evidence="1">
    <location>
        <begin position="1"/>
        <end position="17"/>
    </location>
</feature>
<reference evidence="3" key="3">
    <citation type="submission" date="2015-04" db="UniProtKB">
        <authorList>
            <consortium name="EnsemblPlants"/>
        </authorList>
    </citation>
    <scope>IDENTIFICATION</scope>
    <source>
        <strain evidence="3">cv. Jemalong A17</strain>
    </source>
</reference>
<keyword evidence="4" id="KW-1185">Reference proteome</keyword>
<evidence type="ECO:0000256" key="1">
    <source>
        <dbReference type="SAM" id="SignalP"/>
    </source>
</evidence>
<dbReference type="EnsemblPlants" id="AES71863">
    <property type="protein sequence ID" value="AES71863"/>
    <property type="gene ID" value="MTR_3g083560"/>
</dbReference>
<organism evidence="2 4">
    <name type="scientific">Medicago truncatula</name>
    <name type="common">Barrel medic</name>
    <name type="synonym">Medicago tribuloides</name>
    <dbReference type="NCBI Taxonomy" id="3880"/>
    <lineage>
        <taxon>Eukaryota</taxon>
        <taxon>Viridiplantae</taxon>
        <taxon>Streptophyta</taxon>
        <taxon>Embryophyta</taxon>
        <taxon>Tracheophyta</taxon>
        <taxon>Spermatophyta</taxon>
        <taxon>Magnoliopsida</taxon>
        <taxon>eudicotyledons</taxon>
        <taxon>Gunneridae</taxon>
        <taxon>Pentapetalae</taxon>
        <taxon>rosids</taxon>
        <taxon>fabids</taxon>
        <taxon>Fabales</taxon>
        <taxon>Fabaceae</taxon>
        <taxon>Papilionoideae</taxon>
        <taxon>50 kb inversion clade</taxon>
        <taxon>NPAAA clade</taxon>
        <taxon>Hologalegina</taxon>
        <taxon>IRL clade</taxon>
        <taxon>Trifolieae</taxon>
        <taxon>Medicago</taxon>
    </lineage>
</organism>
<accession>G7JA35</accession>
<dbReference type="EMBL" id="CM001219">
    <property type="protein sequence ID" value="AES71863.1"/>
    <property type="molecule type" value="Genomic_DNA"/>
</dbReference>
<keyword evidence="1" id="KW-0732">Signal</keyword>
<dbReference type="HOGENOM" id="CLU_2926140_0_0_1"/>
<proteinExistence type="predicted"/>
<sequence length="70" mass="8149">MVCVFFFFVLIQGVVKCIIKQQECKGEEQYFLGHLGVVLYDYLGDEYSKVLGIKMTHERNNFGSFWCCPV</sequence>
<reference evidence="2 4" key="2">
    <citation type="journal article" date="2014" name="BMC Genomics">
        <title>An improved genome release (version Mt4.0) for the model legume Medicago truncatula.</title>
        <authorList>
            <person name="Tang H."/>
            <person name="Krishnakumar V."/>
            <person name="Bidwell S."/>
            <person name="Rosen B."/>
            <person name="Chan A."/>
            <person name="Zhou S."/>
            <person name="Gentzbittel L."/>
            <person name="Childs K.L."/>
            <person name="Yandell M."/>
            <person name="Gundlach H."/>
            <person name="Mayer K.F."/>
            <person name="Schwartz D.C."/>
            <person name="Town C.D."/>
        </authorList>
    </citation>
    <scope>GENOME REANNOTATION</scope>
    <source>
        <strain evidence="3 4">cv. Jemalong A17</strain>
    </source>
</reference>
<protein>
    <recommendedName>
        <fullName evidence="5">Transmembrane protein</fullName>
    </recommendedName>
</protein>
<dbReference type="AlphaFoldDB" id="G7JA35"/>
<reference evidence="2 4" key="1">
    <citation type="journal article" date="2011" name="Nature">
        <title>The Medicago genome provides insight into the evolution of rhizobial symbioses.</title>
        <authorList>
            <person name="Young N.D."/>
            <person name="Debelle F."/>
            <person name="Oldroyd G.E."/>
            <person name="Geurts R."/>
            <person name="Cannon S.B."/>
            <person name="Udvardi M.K."/>
            <person name="Benedito V.A."/>
            <person name="Mayer K.F."/>
            <person name="Gouzy J."/>
            <person name="Schoof H."/>
            <person name="Van de Peer Y."/>
            <person name="Proost S."/>
            <person name="Cook D.R."/>
            <person name="Meyers B.C."/>
            <person name="Spannagl M."/>
            <person name="Cheung F."/>
            <person name="De Mita S."/>
            <person name="Krishnakumar V."/>
            <person name="Gundlach H."/>
            <person name="Zhou S."/>
            <person name="Mudge J."/>
            <person name="Bharti A.K."/>
            <person name="Murray J.D."/>
            <person name="Naoumkina M.A."/>
            <person name="Rosen B."/>
            <person name="Silverstein K.A."/>
            <person name="Tang H."/>
            <person name="Rombauts S."/>
            <person name="Zhao P.X."/>
            <person name="Zhou P."/>
            <person name="Barbe V."/>
            <person name="Bardou P."/>
            <person name="Bechner M."/>
            <person name="Bellec A."/>
            <person name="Berger A."/>
            <person name="Berges H."/>
            <person name="Bidwell S."/>
            <person name="Bisseling T."/>
            <person name="Choisne N."/>
            <person name="Couloux A."/>
            <person name="Denny R."/>
            <person name="Deshpande S."/>
            <person name="Dai X."/>
            <person name="Doyle J.J."/>
            <person name="Dudez A.M."/>
            <person name="Farmer A.D."/>
            <person name="Fouteau S."/>
            <person name="Franken C."/>
            <person name="Gibelin C."/>
            <person name="Gish J."/>
            <person name="Goldstein S."/>
            <person name="Gonzalez A.J."/>
            <person name="Green P.J."/>
            <person name="Hallab A."/>
            <person name="Hartog M."/>
            <person name="Hua A."/>
            <person name="Humphray S.J."/>
            <person name="Jeong D.H."/>
            <person name="Jing Y."/>
            <person name="Jocker A."/>
            <person name="Kenton S.M."/>
            <person name="Kim D.J."/>
            <person name="Klee K."/>
            <person name="Lai H."/>
            <person name="Lang C."/>
            <person name="Lin S."/>
            <person name="Macmil S.L."/>
            <person name="Magdelenat G."/>
            <person name="Matthews L."/>
            <person name="McCorrison J."/>
            <person name="Monaghan E.L."/>
            <person name="Mun J.H."/>
            <person name="Najar F.Z."/>
            <person name="Nicholson C."/>
            <person name="Noirot C."/>
            <person name="O'Bleness M."/>
            <person name="Paule C.R."/>
            <person name="Poulain J."/>
            <person name="Prion F."/>
            <person name="Qin B."/>
            <person name="Qu C."/>
            <person name="Retzel E.F."/>
            <person name="Riddle C."/>
            <person name="Sallet E."/>
            <person name="Samain S."/>
            <person name="Samson N."/>
            <person name="Sanders I."/>
            <person name="Saurat O."/>
            <person name="Scarpelli C."/>
            <person name="Schiex T."/>
            <person name="Segurens B."/>
            <person name="Severin A.J."/>
            <person name="Sherrier D.J."/>
            <person name="Shi R."/>
            <person name="Sims S."/>
            <person name="Singer S.R."/>
            <person name="Sinharoy S."/>
            <person name="Sterck L."/>
            <person name="Viollet A."/>
            <person name="Wang B.B."/>
            <person name="Wang K."/>
            <person name="Wang M."/>
            <person name="Wang X."/>
            <person name="Warfsmann J."/>
            <person name="Weissenbach J."/>
            <person name="White D.D."/>
            <person name="White J.D."/>
            <person name="Wiley G.B."/>
            <person name="Wincker P."/>
            <person name="Xing Y."/>
            <person name="Yang L."/>
            <person name="Yao Z."/>
            <person name="Ying F."/>
            <person name="Zhai J."/>
            <person name="Zhou L."/>
            <person name="Zuber A."/>
            <person name="Denarie J."/>
            <person name="Dixon R.A."/>
            <person name="May G.D."/>
            <person name="Schwartz D.C."/>
            <person name="Rogers J."/>
            <person name="Quetier F."/>
            <person name="Town C.D."/>
            <person name="Roe B.A."/>
        </authorList>
    </citation>
    <scope>NUCLEOTIDE SEQUENCE [LARGE SCALE GENOMIC DNA]</scope>
    <source>
        <strain evidence="2">A17</strain>
        <strain evidence="3 4">cv. Jemalong A17</strain>
    </source>
</reference>
<evidence type="ECO:0000313" key="3">
    <source>
        <dbReference type="EnsemblPlants" id="AES71863"/>
    </source>
</evidence>
<gene>
    <name evidence="2" type="ordered locus">MTR_3g083560</name>
</gene>
<evidence type="ECO:0000313" key="4">
    <source>
        <dbReference type="Proteomes" id="UP000002051"/>
    </source>
</evidence>